<evidence type="ECO:0000313" key="1">
    <source>
        <dbReference type="EMBL" id="MFC4788315.1"/>
    </source>
</evidence>
<name>A0ABV9QF27_9BURK</name>
<keyword evidence="2" id="KW-1185">Reference proteome</keyword>
<gene>
    <name evidence="1" type="ORF">ACFO6X_04875</name>
</gene>
<organism evidence="1 2">
    <name type="scientific">Giesbergeria sinuosa</name>
    <dbReference type="NCBI Taxonomy" id="80883"/>
    <lineage>
        <taxon>Bacteria</taxon>
        <taxon>Pseudomonadati</taxon>
        <taxon>Pseudomonadota</taxon>
        <taxon>Betaproteobacteria</taxon>
        <taxon>Burkholderiales</taxon>
        <taxon>Comamonadaceae</taxon>
        <taxon>Giesbergeria</taxon>
    </lineage>
</organism>
<evidence type="ECO:0000313" key="2">
    <source>
        <dbReference type="Proteomes" id="UP001596001"/>
    </source>
</evidence>
<dbReference type="EMBL" id="JBHSHJ010000003">
    <property type="protein sequence ID" value="MFC4788315.1"/>
    <property type="molecule type" value="Genomic_DNA"/>
</dbReference>
<accession>A0ABV9QF27</accession>
<proteinExistence type="predicted"/>
<reference evidence="2" key="1">
    <citation type="journal article" date="2019" name="Int. J. Syst. Evol. Microbiol.">
        <title>The Global Catalogue of Microorganisms (GCM) 10K type strain sequencing project: providing services to taxonomists for standard genome sequencing and annotation.</title>
        <authorList>
            <consortium name="The Broad Institute Genomics Platform"/>
            <consortium name="The Broad Institute Genome Sequencing Center for Infectious Disease"/>
            <person name="Wu L."/>
            <person name="Ma J."/>
        </authorList>
    </citation>
    <scope>NUCLEOTIDE SEQUENCE [LARGE SCALE GENOMIC DNA]</scope>
    <source>
        <strain evidence="2">CCUG 49452</strain>
    </source>
</reference>
<dbReference type="Proteomes" id="UP001596001">
    <property type="component" value="Unassembled WGS sequence"/>
</dbReference>
<sequence length="122" mass="13978">MAAAVEIYASTPTFPLDVRHLHKGRDMADFCITAVRYNQDHSHIEFVRVKEEKPGEIGPNRTVPRAFVADLIRLGKVTFQTRTETPEKKWKVGAQVHVIDDVYLTTNKNSTKRDNLENLPEF</sequence>
<comment type="caution">
    <text evidence="1">The sequence shown here is derived from an EMBL/GenBank/DDBJ whole genome shotgun (WGS) entry which is preliminary data.</text>
</comment>
<dbReference type="RefSeq" id="WP_382430632.1">
    <property type="nucleotide sequence ID" value="NZ_JBHSHJ010000003.1"/>
</dbReference>
<dbReference type="Pfam" id="PF13031">
    <property type="entry name" value="DUF3892"/>
    <property type="match status" value="1"/>
</dbReference>
<protein>
    <submittedName>
        <fullName evidence="1">DUF3892 domain-containing protein</fullName>
    </submittedName>
</protein>
<dbReference type="InterPro" id="IPR024997">
    <property type="entry name" value="DUF3892"/>
</dbReference>